<accession>A0A4Y2MQY3</accession>
<proteinExistence type="predicted"/>
<gene>
    <name evidence="1" type="ORF">AVEN_246079_1</name>
</gene>
<evidence type="ECO:0000313" key="2">
    <source>
        <dbReference type="Proteomes" id="UP000499080"/>
    </source>
</evidence>
<sequence>MEAFQMVPRSSVQKLPRIEYSWLSIYHGISGFVGHRGPRNLFLYEVQICFQREKEFKQALSSSTSVDRGMTGSVWLKSPCECDSSSSHGLSVFSNVEKRHVEVSGQEVAKCIGEAC</sequence>
<reference evidence="1 2" key="1">
    <citation type="journal article" date="2019" name="Sci. Rep.">
        <title>Orb-weaving spider Araneus ventricosus genome elucidates the spidroin gene catalogue.</title>
        <authorList>
            <person name="Kono N."/>
            <person name="Nakamura H."/>
            <person name="Ohtoshi R."/>
            <person name="Moran D.A.P."/>
            <person name="Shinohara A."/>
            <person name="Yoshida Y."/>
            <person name="Fujiwara M."/>
            <person name="Mori M."/>
            <person name="Tomita M."/>
            <person name="Arakawa K."/>
        </authorList>
    </citation>
    <scope>NUCLEOTIDE SEQUENCE [LARGE SCALE GENOMIC DNA]</scope>
</reference>
<comment type="caution">
    <text evidence="1">The sequence shown here is derived from an EMBL/GenBank/DDBJ whole genome shotgun (WGS) entry which is preliminary data.</text>
</comment>
<dbReference type="EMBL" id="BGPR01007691">
    <property type="protein sequence ID" value="GBN28770.1"/>
    <property type="molecule type" value="Genomic_DNA"/>
</dbReference>
<dbReference type="Proteomes" id="UP000499080">
    <property type="component" value="Unassembled WGS sequence"/>
</dbReference>
<protein>
    <submittedName>
        <fullName evidence="1">Uncharacterized protein</fullName>
    </submittedName>
</protein>
<keyword evidence="2" id="KW-1185">Reference proteome</keyword>
<dbReference type="AlphaFoldDB" id="A0A4Y2MQY3"/>
<organism evidence="1 2">
    <name type="scientific">Araneus ventricosus</name>
    <name type="common">Orbweaver spider</name>
    <name type="synonym">Epeira ventricosa</name>
    <dbReference type="NCBI Taxonomy" id="182803"/>
    <lineage>
        <taxon>Eukaryota</taxon>
        <taxon>Metazoa</taxon>
        <taxon>Ecdysozoa</taxon>
        <taxon>Arthropoda</taxon>
        <taxon>Chelicerata</taxon>
        <taxon>Arachnida</taxon>
        <taxon>Araneae</taxon>
        <taxon>Araneomorphae</taxon>
        <taxon>Entelegynae</taxon>
        <taxon>Araneoidea</taxon>
        <taxon>Araneidae</taxon>
        <taxon>Araneus</taxon>
    </lineage>
</organism>
<name>A0A4Y2MQY3_ARAVE</name>
<evidence type="ECO:0000313" key="1">
    <source>
        <dbReference type="EMBL" id="GBN28770.1"/>
    </source>
</evidence>